<organism evidence="2">
    <name type="scientific">Thiomonas intermedia (strain K12)</name>
    <name type="common">Thiobacillus intermedius</name>
    <dbReference type="NCBI Taxonomy" id="75379"/>
    <lineage>
        <taxon>Bacteria</taxon>
        <taxon>Pseudomonadati</taxon>
        <taxon>Pseudomonadota</taxon>
        <taxon>Betaproteobacteria</taxon>
        <taxon>Burkholderiales</taxon>
        <taxon>Thiomonas</taxon>
    </lineage>
</organism>
<dbReference type="HOGENOM" id="CLU_136012_0_0_4"/>
<evidence type="ECO:0000313" key="2">
    <source>
        <dbReference type="EMBL" id="ADG30318.1"/>
    </source>
</evidence>
<accession>D5WYY0</accession>
<dbReference type="AlphaFoldDB" id="D5WYY0"/>
<feature type="coiled-coil region" evidence="1">
    <location>
        <begin position="3"/>
        <end position="30"/>
    </location>
</feature>
<protein>
    <submittedName>
        <fullName evidence="2">Uncharacterized protein</fullName>
    </submittedName>
</protein>
<evidence type="ECO:0000256" key="1">
    <source>
        <dbReference type="SAM" id="Coils"/>
    </source>
</evidence>
<name>D5WYY0_THIK1</name>
<dbReference type="BioCyc" id="TINT75379:TINT_RS04620-MONOMER"/>
<keyword evidence="1" id="KW-0175">Coiled coil</keyword>
<dbReference type="EMBL" id="CP002021">
    <property type="protein sequence ID" value="ADG30318.1"/>
    <property type="molecule type" value="Genomic_DNA"/>
</dbReference>
<proteinExistence type="predicted"/>
<gene>
    <name evidence="2" type="ordered locus">Tint_0924</name>
</gene>
<dbReference type="KEGG" id="tin:Tint_0924"/>
<sequence length="146" mass="15767">MDIQTIDQQYQQLQSEAQQVGQQLQALAAKLQTAAQGGNQDAREWLLDLREVALGVQAEQQQMGQVLQAIHGMWQNQAQQMQAMPAAMQPGYMPQGMMAQNAAVPMQQQGGGIMGALDGFLNSGFGRAMEMGAGMGLGDDLINKIF</sequence>
<dbReference type="STRING" id="75379.Tint_0924"/>
<reference evidence="2" key="1">
    <citation type="submission" date="2010-04" db="EMBL/GenBank/DDBJ databases">
        <title>Complete sequence of Thiomonas intermedia K12.</title>
        <authorList>
            <consortium name="US DOE Joint Genome Institute"/>
            <person name="Lucas S."/>
            <person name="Copeland A."/>
            <person name="Lapidus A."/>
            <person name="Cheng J.-F."/>
            <person name="Bruce D."/>
            <person name="Goodwin L."/>
            <person name="Pitluck S."/>
            <person name="Davenport K."/>
            <person name="Detter J.C."/>
            <person name="Han C."/>
            <person name="Tapia R."/>
            <person name="Land M."/>
            <person name="Hauser L."/>
            <person name="Kyrpides N."/>
            <person name="Ovchinnikova G."/>
            <person name="Kerfeld C.A."/>
            <person name="Cannon G.C."/>
            <person name="Heinhorst S."/>
            <person name="Woyke T."/>
        </authorList>
    </citation>
    <scope>NUCLEOTIDE SEQUENCE [LARGE SCALE GENOMIC DNA]</scope>
    <source>
        <strain evidence="2">K12</strain>
    </source>
</reference>
<dbReference type="eggNOG" id="ENOG5032S4V">
    <property type="taxonomic scope" value="Bacteria"/>
</dbReference>